<evidence type="ECO:0000313" key="3">
    <source>
        <dbReference type="Proteomes" id="UP000264006"/>
    </source>
</evidence>
<proteinExistence type="predicted"/>
<name>A0A346XYN0_9ACTN</name>
<dbReference type="OrthoDB" id="5242854at2"/>
<evidence type="ECO:0000313" key="2">
    <source>
        <dbReference type="EMBL" id="AXV07327.1"/>
    </source>
</evidence>
<dbReference type="RefSeq" id="WP_114591833.1">
    <property type="nucleotide sequence ID" value="NZ_CP031165.1"/>
</dbReference>
<feature type="region of interest" description="Disordered" evidence="1">
    <location>
        <begin position="111"/>
        <end position="130"/>
    </location>
</feature>
<evidence type="ECO:0000256" key="1">
    <source>
        <dbReference type="SAM" id="MobiDB-lite"/>
    </source>
</evidence>
<dbReference type="AlphaFoldDB" id="A0A346XYN0"/>
<reference evidence="2 3" key="1">
    <citation type="submission" date="2018-09" db="EMBL/GenBank/DDBJ databases">
        <title>Complete genome sequence of Euzebya sp. DY32-46 isolated from seawater of Pacific Ocean.</title>
        <authorList>
            <person name="Xu L."/>
            <person name="Wu Y.-H."/>
            <person name="Xu X.-W."/>
        </authorList>
    </citation>
    <scope>NUCLEOTIDE SEQUENCE [LARGE SCALE GENOMIC DNA]</scope>
    <source>
        <strain evidence="2 3">DY32-46</strain>
    </source>
</reference>
<gene>
    <name evidence="2" type="ORF">DVS28_a2648</name>
</gene>
<protein>
    <recommendedName>
        <fullName evidence="4">Rieske domain-containing protein</fullName>
    </recommendedName>
</protein>
<accession>A0A346XYN0</accession>
<dbReference type="Proteomes" id="UP000264006">
    <property type="component" value="Chromosome"/>
</dbReference>
<dbReference type="KEGG" id="euz:DVS28_a2648"/>
<sequence length="302" mass="31312">MTAVHEASGLDRPTRPLGRVVVAAVGVFVLLRLLLPAGDGPDVVALPAEDSVEAAQLSDGTPVWIVRGSGEDIGVIQALAPETVSGVGELVAWCPAGDRFVAGHHGRSFAPDGRRYTGASPSGLPTDHDVPPADLVTHTWTILEGSSDVGDPLRVGPAEPVNHPTELLRPTLRGPLDGLGPPAGCRMDPVVDVPVPSGPAPLDHTAFLAPLQTARDGWQIVEGNVLVQPDGRAIWCQGTAASGPPGCRPDLSVDVDLGVDQRDTRGVSTVLDGPMAVRLDGGRVVQIAVLFGTRWRGGPLRA</sequence>
<evidence type="ECO:0008006" key="4">
    <source>
        <dbReference type="Google" id="ProtNLM"/>
    </source>
</evidence>
<organism evidence="2 3">
    <name type="scientific">Euzebya pacifica</name>
    <dbReference type="NCBI Taxonomy" id="1608957"/>
    <lineage>
        <taxon>Bacteria</taxon>
        <taxon>Bacillati</taxon>
        <taxon>Actinomycetota</taxon>
        <taxon>Nitriliruptoria</taxon>
        <taxon>Euzebyales</taxon>
    </lineage>
</organism>
<feature type="region of interest" description="Disordered" evidence="1">
    <location>
        <begin position="160"/>
        <end position="181"/>
    </location>
</feature>
<dbReference type="EMBL" id="CP031165">
    <property type="protein sequence ID" value="AXV07327.1"/>
    <property type="molecule type" value="Genomic_DNA"/>
</dbReference>
<keyword evidence="3" id="KW-1185">Reference proteome</keyword>